<gene>
    <name evidence="1" type="ORF">TRN7648_03991</name>
</gene>
<reference evidence="1 2" key="1">
    <citation type="submission" date="2015-09" db="EMBL/GenBank/DDBJ databases">
        <authorList>
            <consortium name="Swine Surveillance"/>
        </authorList>
    </citation>
    <scope>NUCLEOTIDE SEQUENCE [LARGE SCALE GENOMIC DNA]</scope>
    <source>
        <strain evidence="1 2">CECT 7648</strain>
    </source>
</reference>
<organism evidence="1 2">
    <name type="scientific">Tropicibacter naphthalenivorans</name>
    <dbReference type="NCBI Taxonomy" id="441103"/>
    <lineage>
        <taxon>Bacteria</taxon>
        <taxon>Pseudomonadati</taxon>
        <taxon>Pseudomonadota</taxon>
        <taxon>Alphaproteobacteria</taxon>
        <taxon>Rhodobacterales</taxon>
        <taxon>Roseobacteraceae</taxon>
        <taxon>Tropicibacter</taxon>
    </lineage>
</organism>
<dbReference type="STRING" id="441103.TRN7648_03991"/>
<keyword evidence="2" id="KW-1185">Reference proteome</keyword>
<proteinExistence type="predicted"/>
<dbReference type="EMBL" id="CYSE01000013">
    <property type="protein sequence ID" value="CUH82451.1"/>
    <property type="molecule type" value="Genomic_DNA"/>
</dbReference>
<name>A0A0P1GKJ2_9RHOB</name>
<accession>A0A0P1GKJ2</accession>
<sequence length="115" mass="11750">MTERKDDIGLDAFFAAARDDVPLPSGDLMARIQAEALAEMPVAGARAAPGFWAQLRDALGGWKGAAGLAAACACGVWIGISPPEGLSDYWQGAEAGLGALGLDPVSGYDLALFEG</sequence>
<evidence type="ECO:0008006" key="3">
    <source>
        <dbReference type="Google" id="ProtNLM"/>
    </source>
</evidence>
<evidence type="ECO:0000313" key="1">
    <source>
        <dbReference type="EMBL" id="CUH82451.1"/>
    </source>
</evidence>
<evidence type="ECO:0000313" key="2">
    <source>
        <dbReference type="Proteomes" id="UP000054935"/>
    </source>
</evidence>
<protein>
    <recommendedName>
        <fullName evidence="3">Dihydroorotate dehydrogenase</fullName>
    </recommendedName>
</protein>
<dbReference type="AlphaFoldDB" id="A0A0P1GKJ2"/>
<dbReference type="Proteomes" id="UP000054935">
    <property type="component" value="Unassembled WGS sequence"/>
</dbReference>